<dbReference type="RefSeq" id="WP_026817293.1">
    <property type="nucleotide sequence ID" value="NZ_AUFF01000007.1"/>
</dbReference>
<dbReference type="Proteomes" id="UP000029391">
    <property type="component" value="Unassembled WGS sequence"/>
</dbReference>
<accession>A0A091BAX8</accession>
<organism evidence="2 3">
    <name type="scientific">Arenimonas composti TR7-09 = DSM 18010</name>
    <dbReference type="NCBI Taxonomy" id="1121013"/>
    <lineage>
        <taxon>Bacteria</taxon>
        <taxon>Pseudomonadati</taxon>
        <taxon>Pseudomonadota</taxon>
        <taxon>Gammaproteobacteria</taxon>
        <taxon>Lysobacterales</taxon>
        <taxon>Lysobacteraceae</taxon>
        <taxon>Arenimonas</taxon>
    </lineage>
</organism>
<keyword evidence="3" id="KW-1185">Reference proteome</keyword>
<evidence type="ECO:0000313" key="3">
    <source>
        <dbReference type="Proteomes" id="UP000029391"/>
    </source>
</evidence>
<comment type="caution">
    <text evidence="2">The sequence shown here is derived from an EMBL/GenBank/DDBJ whole genome shotgun (WGS) entry which is preliminary data.</text>
</comment>
<proteinExistence type="predicted"/>
<dbReference type="EMBL" id="AWXU01000028">
    <property type="protein sequence ID" value="KFN49823.1"/>
    <property type="molecule type" value="Genomic_DNA"/>
</dbReference>
<reference evidence="2 3" key="1">
    <citation type="submission" date="2013-09" db="EMBL/GenBank/DDBJ databases">
        <title>Genome sequencing of Arenimonas composti.</title>
        <authorList>
            <person name="Chen F."/>
            <person name="Wang G."/>
        </authorList>
    </citation>
    <scope>NUCLEOTIDE SEQUENCE [LARGE SCALE GENOMIC DNA]</scope>
    <source>
        <strain evidence="2 3">TR7-09</strain>
    </source>
</reference>
<feature type="transmembrane region" description="Helical" evidence="1">
    <location>
        <begin position="12"/>
        <end position="31"/>
    </location>
</feature>
<keyword evidence="1" id="KW-0812">Transmembrane</keyword>
<dbReference type="STRING" id="1121013.GCA_000426365_02337"/>
<feature type="transmembrane region" description="Helical" evidence="1">
    <location>
        <begin position="37"/>
        <end position="55"/>
    </location>
</feature>
<gene>
    <name evidence="2" type="ORF">P873_08865</name>
</gene>
<dbReference type="AlphaFoldDB" id="A0A091BAX8"/>
<keyword evidence="1" id="KW-1133">Transmembrane helix</keyword>
<evidence type="ECO:0000256" key="1">
    <source>
        <dbReference type="SAM" id="Phobius"/>
    </source>
</evidence>
<dbReference type="OrthoDB" id="5988656at2"/>
<sequence>MHTPTLFEVVNRTLWQCLALGTAAVAFVPAARGMSTIGWWPYWLVIAPAVGLLVLHRQRVAAMAGVRIFFARRGEVAPLRTGRSHG</sequence>
<protein>
    <submittedName>
        <fullName evidence="2">Uncharacterized protein</fullName>
    </submittedName>
</protein>
<evidence type="ECO:0000313" key="2">
    <source>
        <dbReference type="EMBL" id="KFN49823.1"/>
    </source>
</evidence>
<name>A0A091BAX8_9GAMM</name>
<keyword evidence="1" id="KW-0472">Membrane</keyword>